<keyword evidence="4" id="KW-1185">Reference proteome</keyword>
<dbReference type="EMBL" id="ADBJ01000031">
    <property type="protein sequence ID" value="EFA79994.1"/>
    <property type="molecule type" value="Genomic_DNA"/>
</dbReference>
<evidence type="ECO:0000313" key="4">
    <source>
        <dbReference type="Proteomes" id="UP000001396"/>
    </source>
</evidence>
<dbReference type="PANTHER" id="PTHR46530">
    <property type="entry name" value="PROTEIN MONO-ADP-RIBOSYLTRANSFERASE PARP4"/>
    <property type="match status" value="1"/>
</dbReference>
<evidence type="ECO:0000259" key="2">
    <source>
        <dbReference type="PROSITE" id="PS50172"/>
    </source>
</evidence>
<dbReference type="SUPFAM" id="SSF52113">
    <property type="entry name" value="BRCT domain"/>
    <property type="match status" value="1"/>
</dbReference>
<dbReference type="RefSeq" id="XP_020432114.1">
    <property type="nucleotide sequence ID" value="XM_020577666.1"/>
</dbReference>
<dbReference type="PROSITE" id="PS50172">
    <property type="entry name" value="BRCT"/>
    <property type="match status" value="1"/>
</dbReference>
<organism evidence="3 4">
    <name type="scientific">Heterostelium pallidum (strain ATCC 26659 / Pp 5 / PN500)</name>
    <name type="common">Cellular slime mold</name>
    <name type="synonym">Polysphondylium pallidum</name>
    <dbReference type="NCBI Taxonomy" id="670386"/>
    <lineage>
        <taxon>Eukaryota</taxon>
        <taxon>Amoebozoa</taxon>
        <taxon>Evosea</taxon>
        <taxon>Eumycetozoa</taxon>
        <taxon>Dictyostelia</taxon>
        <taxon>Acytosteliales</taxon>
        <taxon>Acytosteliaceae</taxon>
        <taxon>Heterostelium</taxon>
    </lineage>
</organism>
<dbReference type="AlphaFoldDB" id="D3BDL3"/>
<dbReference type="GO" id="GO:0005737">
    <property type="term" value="C:cytoplasm"/>
    <property type="evidence" value="ECO:0007669"/>
    <property type="project" value="TreeGrafter"/>
</dbReference>
<dbReference type="Proteomes" id="UP000001396">
    <property type="component" value="Unassembled WGS sequence"/>
</dbReference>
<dbReference type="FunCoup" id="D3BDL3">
    <property type="interactions" value="805"/>
</dbReference>
<evidence type="ECO:0000256" key="1">
    <source>
        <dbReference type="SAM" id="MobiDB-lite"/>
    </source>
</evidence>
<dbReference type="InterPro" id="IPR036420">
    <property type="entry name" value="BRCT_dom_sf"/>
</dbReference>
<dbReference type="InterPro" id="IPR001357">
    <property type="entry name" value="BRCT_dom"/>
</dbReference>
<proteinExistence type="predicted"/>
<evidence type="ECO:0000313" key="3">
    <source>
        <dbReference type="EMBL" id="EFA79994.1"/>
    </source>
</evidence>
<accession>D3BDL3</accession>
<reference evidence="3 4" key="1">
    <citation type="journal article" date="2011" name="Genome Res.">
        <title>Phylogeny-wide analysis of social amoeba genomes highlights ancient origins for complex intercellular communication.</title>
        <authorList>
            <person name="Heidel A.J."/>
            <person name="Lawal H.M."/>
            <person name="Felder M."/>
            <person name="Schilde C."/>
            <person name="Helps N.R."/>
            <person name="Tunggal B."/>
            <person name="Rivero F."/>
            <person name="John U."/>
            <person name="Schleicher M."/>
            <person name="Eichinger L."/>
            <person name="Platzer M."/>
            <person name="Noegel A.A."/>
            <person name="Schaap P."/>
            <person name="Gloeckner G."/>
        </authorList>
    </citation>
    <scope>NUCLEOTIDE SEQUENCE [LARGE SCALE GENOMIC DNA]</scope>
    <source>
        <strain evidence="4">ATCC 26659 / Pp 5 / PN500</strain>
    </source>
</reference>
<dbReference type="SMART" id="SM00292">
    <property type="entry name" value="BRCT"/>
    <property type="match status" value="1"/>
</dbReference>
<gene>
    <name evidence="3" type="ORF">PPL_06815</name>
</gene>
<protein>
    <recommendedName>
        <fullName evidence="2">BRCT domain-containing protein</fullName>
    </recommendedName>
</protein>
<dbReference type="Gene3D" id="3.40.50.10190">
    <property type="entry name" value="BRCT domain"/>
    <property type="match status" value="1"/>
</dbReference>
<dbReference type="PANTHER" id="PTHR46530:SF1">
    <property type="entry name" value="PROTEIN MONO-ADP-RIBOSYLTRANSFERASE PARP4"/>
    <property type="match status" value="1"/>
</dbReference>
<sequence length="360" mass="39945">MATEIFEQDVFVFLDKPSDKDEHDKLLDTLSDLGGTVARSINKKTTIAICNDNSLTSEIEKAEKLDIPVVKKEFITESITQSKRLDPKDYLLKNDKKRKDMDGDDTASGATTNGDTKDDAESALKKAKVDTYKAFEPGCVWCGTLMDLEAGESHPMFVRILKFDEKSLTLEGETEWPTLENSKSKFRATIKDGVLTLDDYEPIDNDVLEPTVYVLKIVTNATNGKVTLDGKTEDEKCTVKLMMSKKEKIVHLPFLTVGKECDGQLVQDFAMSLKVTGRKTEKMLEGTIDWTSFSTKTKFKGTVDGNTVKFTEYEVISGDGVDLPVEYNGQLQSSTSPDSLITGDYKLESGIAGKFTLEKA</sequence>
<dbReference type="GO" id="GO:0003950">
    <property type="term" value="F:NAD+ poly-ADP-ribosyltransferase activity"/>
    <property type="evidence" value="ECO:0007669"/>
    <property type="project" value="InterPro"/>
</dbReference>
<feature type="region of interest" description="Disordered" evidence="1">
    <location>
        <begin position="96"/>
        <end position="119"/>
    </location>
</feature>
<dbReference type="InParanoid" id="D3BDL3"/>
<comment type="caution">
    <text evidence="3">The sequence shown here is derived from an EMBL/GenBank/DDBJ whole genome shotgun (WGS) entry which is preliminary data.</text>
</comment>
<dbReference type="OMA" id="TTIVICD"/>
<dbReference type="GeneID" id="31362296"/>
<feature type="domain" description="BRCT" evidence="2">
    <location>
        <begin position="1"/>
        <end position="92"/>
    </location>
</feature>
<dbReference type="Pfam" id="PF00533">
    <property type="entry name" value="BRCT"/>
    <property type="match status" value="1"/>
</dbReference>
<name>D3BDL3_HETP5</name>
<dbReference type="InterPro" id="IPR031273">
    <property type="entry name" value="PARP4"/>
</dbReference>